<evidence type="ECO:0000256" key="7">
    <source>
        <dbReference type="ARBA" id="ARBA00023237"/>
    </source>
</evidence>
<evidence type="ECO:0000256" key="3">
    <source>
        <dbReference type="ARBA" id="ARBA00022452"/>
    </source>
</evidence>
<evidence type="ECO:0000256" key="5">
    <source>
        <dbReference type="ARBA" id="ARBA00022729"/>
    </source>
</evidence>
<comment type="similarity">
    <text evidence="2">Belongs to the OmpP1/FadL family.</text>
</comment>
<keyword evidence="4" id="KW-0812">Transmembrane</keyword>
<dbReference type="GO" id="GO:0015483">
    <property type="term" value="F:long-chain fatty acid transporting porin activity"/>
    <property type="evidence" value="ECO:0007669"/>
    <property type="project" value="TreeGrafter"/>
</dbReference>
<sequence length="448" mass="47781">MASGNFDSCKFAMDAYKSQRPQIKMTLLKTTLGLAAVLASTQLLAGGFARTEQSIAGMGSGQAGRASMAEDASTVYGNPAGMARLDNSQITMGAAFVDASTDISHAAGRSQGSNDGNMVPFSTVPFGFYTRKIDEHWAFGLGLYAPFGLSTDYESSFQGRMFASKSEIKVVTLQPTISYAFNNRLSIGFGPTFNRIAGTLESDITLNPAIADTRVKVSGDDTAVGFNIGVLFNATDSTRVGLTYHSKVDYKLGCHTQVSTGAGTPPQLLASNRYDCTLKVATPESYDFSVTQALSDAWTLYASATWTGWSSMQDLSLRNQPVSAAQGGTLASALTGSIQEGLNWHDTWAYALGTAYRLDPQWVLRAGVIIDQSPTGNTGRSPRTPTGDREVFSVGAGYDVTPQLSLDVAYSYLQEESVDVSRANALGSYSATYKSRASLYGIGATYRF</sequence>
<dbReference type="AlphaFoldDB" id="A0AB38BXW3"/>
<reference evidence="8 9" key="1">
    <citation type="submission" date="2016-10" db="EMBL/GenBank/DDBJ databases">
        <authorList>
            <person name="Varghese N."/>
            <person name="Submissions S."/>
        </authorList>
    </citation>
    <scope>NUCLEOTIDE SEQUENCE [LARGE SCALE GENOMIC DNA]</scope>
    <source>
        <strain evidence="8 9">BS0292</strain>
    </source>
</reference>
<dbReference type="Proteomes" id="UP000183083">
    <property type="component" value="Unassembled WGS sequence"/>
</dbReference>
<accession>A0AB38BXW3</accession>
<protein>
    <submittedName>
        <fullName evidence="8">Long-chain fatty acid transport protein</fullName>
    </submittedName>
</protein>
<keyword evidence="6" id="KW-0472">Membrane</keyword>
<dbReference type="SUPFAM" id="SSF56935">
    <property type="entry name" value="Porins"/>
    <property type="match status" value="1"/>
</dbReference>
<name>A0AB38BXW3_PSESX</name>
<evidence type="ECO:0000313" key="9">
    <source>
        <dbReference type="Proteomes" id="UP000183083"/>
    </source>
</evidence>
<dbReference type="Gene3D" id="2.40.160.60">
    <property type="entry name" value="Outer membrane protein transport protein (OMPP1/FadL/TodX)"/>
    <property type="match status" value="1"/>
</dbReference>
<organism evidence="8 9">
    <name type="scientific">Pseudomonas syringae</name>
    <dbReference type="NCBI Taxonomy" id="317"/>
    <lineage>
        <taxon>Bacteria</taxon>
        <taxon>Pseudomonadati</taxon>
        <taxon>Pseudomonadota</taxon>
        <taxon>Gammaproteobacteria</taxon>
        <taxon>Pseudomonadales</taxon>
        <taxon>Pseudomonadaceae</taxon>
        <taxon>Pseudomonas</taxon>
    </lineage>
</organism>
<evidence type="ECO:0000256" key="1">
    <source>
        <dbReference type="ARBA" id="ARBA00004571"/>
    </source>
</evidence>
<evidence type="ECO:0000313" key="8">
    <source>
        <dbReference type="EMBL" id="SFO36478.1"/>
    </source>
</evidence>
<gene>
    <name evidence="8" type="ORF">SAMN05444065_11481</name>
</gene>
<evidence type="ECO:0000256" key="4">
    <source>
        <dbReference type="ARBA" id="ARBA00022692"/>
    </source>
</evidence>
<keyword evidence="5" id="KW-0732">Signal</keyword>
<dbReference type="PANTHER" id="PTHR35093:SF8">
    <property type="entry name" value="OUTER MEMBRANE PROTEIN NMB0088-RELATED"/>
    <property type="match status" value="1"/>
</dbReference>
<dbReference type="EMBL" id="FOVV01000014">
    <property type="protein sequence ID" value="SFO36478.1"/>
    <property type="molecule type" value="Genomic_DNA"/>
</dbReference>
<comment type="caution">
    <text evidence="8">The sequence shown here is derived from an EMBL/GenBank/DDBJ whole genome shotgun (WGS) entry which is preliminary data.</text>
</comment>
<dbReference type="Pfam" id="PF03349">
    <property type="entry name" value="Toluene_X"/>
    <property type="match status" value="1"/>
</dbReference>
<evidence type="ECO:0000256" key="6">
    <source>
        <dbReference type="ARBA" id="ARBA00023136"/>
    </source>
</evidence>
<proteinExistence type="inferred from homology"/>
<keyword evidence="3" id="KW-1134">Transmembrane beta strand</keyword>
<dbReference type="InterPro" id="IPR005017">
    <property type="entry name" value="OMPP1/FadL/TodX"/>
</dbReference>
<evidence type="ECO:0000256" key="2">
    <source>
        <dbReference type="ARBA" id="ARBA00008163"/>
    </source>
</evidence>
<dbReference type="PANTHER" id="PTHR35093">
    <property type="entry name" value="OUTER MEMBRANE PROTEIN NMB0088-RELATED"/>
    <property type="match status" value="1"/>
</dbReference>
<comment type="subcellular location">
    <subcellularLocation>
        <location evidence="1">Cell outer membrane</location>
        <topology evidence="1">Multi-pass membrane protein</topology>
    </subcellularLocation>
</comment>
<dbReference type="GO" id="GO:0009279">
    <property type="term" value="C:cell outer membrane"/>
    <property type="evidence" value="ECO:0007669"/>
    <property type="project" value="UniProtKB-SubCell"/>
</dbReference>
<keyword evidence="7" id="KW-0998">Cell outer membrane</keyword>